<dbReference type="EMBL" id="BAUU01000002">
    <property type="protein sequence ID" value="GAE28954.1"/>
    <property type="molecule type" value="Genomic_DNA"/>
</dbReference>
<gene>
    <name evidence="9" type="ORF">JCM9152_292</name>
</gene>
<dbReference type="AlphaFoldDB" id="W4QC67"/>
<organism evidence="9 10">
    <name type="scientific">Halalkalibacter hemicellulosilyticusJCM 9152</name>
    <dbReference type="NCBI Taxonomy" id="1236971"/>
    <lineage>
        <taxon>Bacteria</taxon>
        <taxon>Bacillati</taxon>
        <taxon>Bacillota</taxon>
        <taxon>Bacilli</taxon>
        <taxon>Bacillales</taxon>
        <taxon>Bacillaceae</taxon>
        <taxon>Halalkalibacter</taxon>
    </lineage>
</organism>
<comment type="caution">
    <text evidence="9">The sequence shown here is derived from an EMBL/GenBank/DDBJ whole genome shotgun (WGS) entry which is preliminary data.</text>
</comment>
<evidence type="ECO:0000256" key="1">
    <source>
        <dbReference type="ARBA" id="ARBA00004651"/>
    </source>
</evidence>
<evidence type="ECO:0000259" key="8">
    <source>
        <dbReference type="Pfam" id="PF04239"/>
    </source>
</evidence>
<protein>
    <recommendedName>
        <fullName evidence="8">YetF C-terminal domain-containing protein</fullName>
    </recommendedName>
</protein>
<dbReference type="RefSeq" id="WP_035340062.1">
    <property type="nucleotide sequence ID" value="NZ_BAUU01000002.1"/>
</dbReference>
<accession>W4QC67</accession>
<feature type="transmembrane region" description="Helical" evidence="7">
    <location>
        <begin position="6"/>
        <end position="23"/>
    </location>
</feature>
<evidence type="ECO:0000256" key="3">
    <source>
        <dbReference type="ARBA" id="ARBA00022475"/>
    </source>
</evidence>
<comment type="subcellular location">
    <subcellularLocation>
        <location evidence="1">Cell membrane</location>
        <topology evidence="1">Multi-pass membrane protein</topology>
    </subcellularLocation>
</comment>
<dbReference type="Pfam" id="PF04239">
    <property type="entry name" value="DUF421"/>
    <property type="match status" value="1"/>
</dbReference>
<keyword evidence="3" id="KW-1003">Cell membrane</keyword>
<evidence type="ECO:0000256" key="2">
    <source>
        <dbReference type="ARBA" id="ARBA00006448"/>
    </source>
</evidence>
<name>W4QC67_9BACI</name>
<dbReference type="Proteomes" id="UP000018895">
    <property type="component" value="Unassembled WGS sequence"/>
</dbReference>
<comment type="similarity">
    <text evidence="2">Belongs to the UPF0702 family.</text>
</comment>
<dbReference type="PANTHER" id="PTHR34582">
    <property type="entry name" value="UPF0702 TRANSMEMBRANE PROTEIN YCAP"/>
    <property type="match status" value="1"/>
</dbReference>
<keyword evidence="5 7" id="KW-1133">Transmembrane helix</keyword>
<dbReference type="Gene3D" id="3.30.240.20">
    <property type="entry name" value="bsu07140 like domains"/>
    <property type="match status" value="2"/>
</dbReference>
<proteinExistence type="inferred from homology"/>
<evidence type="ECO:0000256" key="6">
    <source>
        <dbReference type="ARBA" id="ARBA00023136"/>
    </source>
</evidence>
<evidence type="ECO:0000313" key="9">
    <source>
        <dbReference type="EMBL" id="GAE28954.1"/>
    </source>
</evidence>
<keyword evidence="6 7" id="KW-0472">Membrane</keyword>
<dbReference type="GO" id="GO:0005886">
    <property type="term" value="C:plasma membrane"/>
    <property type="evidence" value="ECO:0007669"/>
    <property type="project" value="UniProtKB-SubCell"/>
</dbReference>
<dbReference type="STRING" id="1236971.JCM9152_292"/>
<feature type="transmembrane region" description="Helical" evidence="7">
    <location>
        <begin position="59"/>
        <end position="81"/>
    </location>
</feature>
<dbReference type="InterPro" id="IPR007353">
    <property type="entry name" value="DUF421"/>
</dbReference>
<feature type="domain" description="YetF C-terminal" evidence="8">
    <location>
        <begin position="82"/>
        <end position="214"/>
    </location>
</feature>
<evidence type="ECO:0000256" key="5">
    <source>
        <dbReference type="ARBA" id="ARBA00022989"/>
    </source>
</evidence>
<evidence type="ECO:0000256" key="7">
    <source>
        <dbReference type="SAM" id="Phobius"/>
    </source>
</evidence>
<dbReference type="PANTHER" id="PTHR34582:SF6">
    <property type="entry name" value="UPF0702 TRANSMEMBRANE PROTEIN YCAP"/>
    <property type="match status" value="1"/>
</dbReference>
<evidence type="ECO:0000256" key="4">
    <source>
        <dbReference type="ARBA" id="ARBA00022692"/>
    </source>
</evidence>
<dbReference type="OrthoDB" id="9778331at2"/>
<keyword evidence="10" id="KW-1185">Reference proteome</keyword>
<sequence length="234" mass="26848">MEELFQIFGRIMTILPLLLLMTLYMGRRSIGQMPVFDFLIMMTLASVTGADIADPSIQHTYTAFAIVVIALFQKVVSTLLIKRRPFAKWITFHPIEVIRDGKLIKANLQNVQYSIDNILQLLRQKDIFNIEDVYSAIIEANGSLSVQKKANKVTPTREEFNLPNQIDTIAYPVIVEGRFMKEVITHLNTTEESLRQQLIDKGIHRIEDIFLCTMTRSGDTQLSYTTKQHLNPYV</sequence>
<reference evidence="9" key="1">
    <citation type="journal article" date="2014" name="Genome Announc.">
        <title>Draft Genome Sequences of Three Alkaliphilic Bacillus Strains, Bacillus wakoensis JCM 9140T, Bacillus akibai JCM 9157T, and Bacillus hemicellulosilyticus JCM 9152T.</title>
        <authorList>
            <person name="Yuki M."/>
            <person name="Oshima K."/>
            <person name="Suda W."/>
            <person name="Oshida Y."/>
            <person name="Kitamura K."/>
            <person name="Iida T."/>
            <person name="Hattori M."/>
            <person name="Ohkuma M."/>
        </authorList>
    </citation>
    <scope>NUCLEOTIDE SEQUENCE [LARGE SCALE GENOMIC DNA]</scope>
    <source>
        <strain evidence="9">JCM 9152</strain>
    </source>
</reference>
<dbReference type="InterPro" id="IPR023090">
    <property type="entry name" value="UPF0702_alpha/beta_dom_sf"/>
</dbReference>
<keyword evidence="4 7" id="KW-0812">Transmembrane</keyword>
<evidence type="ECO:0000313" key="10">
    <source>
        <dbReference type="Proteomes" id="UP000018895"/>
    </source>
</evidence>